<name>H6SLP6_PARPM</name>
<dbReference type="EC" id="3.4.11.1" evidence="7"/>
<dbReference type="AlphaFoldDB" id="H6SLP6"/>
<keyword evidence="2 7" id="KW-0031">Aminopeptidase</keyword>
<dbReference type="GO" id="GO:0005737">
    <property type="term" value="C:cytoplasm"/>
    <property type="evidence" value="ECO:0007669"/>
    <property type="project" value="InterPro"/>
</dbReference>
<dbReference type="Proteomes" id="UP000033220">
    <property type="component" value="Chromosome DSM 122"/>
</dbReference>
<dbReference type="Pfam" id="PF00883">
    <property type="entry name" value="Peptidase_M17"/>
    <property type="match status" value="1"/>
</dbReference>
<proteinExistence type="inferred from homology"/>
<dbReference type="EMBL" id="HE663493">
    <property type="protein sequence ID" value="CCG08911.1"/>
    <property type="molecule type" value="Genomic_DNA"/>
</dbReference>
<keyword evidence="3" id="KW-0645">Protease</keyword>
<comment type="similarity">
    <text evidence="1">Belongs to the peptidase M17 family.</text>
</comment>
<protein>
    <submittedName>
        <fullName evidence="7">Leucyl aminopeptidase</fullName>
        <ecNumber evidence="7">3.4.11.1</ecNumber>
    </submittedName>
</protein>
<dbReference type="RefSeq" id="WP_014415545.1">
    <property type="nucleotide sequence ID" value="NC_017059.1"/>
</dbReference>
<dbReference type="GO" id="GO:0006508">
    <property type="term" value="P:proteolysis"/>
    <property type="evidence" value="ECO:0007669"/>
    <property type="project" value="UniProtKB-KW"/>
</dbReference>
<evidence type="ECO:0000256" key="4">
    <source>
        <dbReference type="ARBA" id="ARBA00022801"/>
    </source>
</evidence>
<accession>H6SLP6</accession>
<keyword evidence="4 7" id="KW-0378">Hydrolase</keyword>
<sequence>MRDLINTPAETLGPADLAEAARSLGASFGAEVQVITGEALVSGYPLIHAVGRASSRPPCLIDLTWGDPAHPAVTLVGKGVCFDSGGLDIKTSAGMRLMKKDMGGAAHVLGVASLVMARALPLRLRVLIPAVDNMVSGNALRPGDVIVARRGVSVEIGNTDAEGRLILADALSEACAGAPGLVIDCATLTGAARVALGPEVPALFTNDDTLALALLSAAHTERDPLWRLPLWEPYRALLESPLADLTSCPDGPFAGAITAALFLREFVSPTIAWAHLDLYAWRSSNRPGRPEGASVQGLRTLTCVLTQYAYKEQGNRLNLG</sequence>
<reference evidence="7 8" key="1">
    <citation type="submission" date="2012-02" db="EMBL/GenBank/DDBJ databases">
        <title>Shotgun genome sequence of Phaeospirillum photometricum DSM 122.</title>
        <authorList>
            <person name="Duquesne K."/>
            <person name="Sturgis J."/>
        </authorList>
    </citation>
    <scope>NUCLEOTIDE SEQUENCE [LARGE SCALE GENOMIC DNA]</scope>
    <source>
        <strain evidence="8">DSM122</strain>
    </source>
</reference>
<dbReference type="InterPro" id="IPR011356">
    <property type="entry name" value="Leucine_aapep/pepB"/>
</dbReference>
<evidence type="ECO:0000256" key="5">
    <source>
        <dbReference type="ARBA" id="ARBA00023211"/>
    </source>
</evidence>
<organism evidence="7 8">
    <name type="scientific">Pararhodospirillum photometricum DSM 122</name>
    <dbReference type="NCBI Taxonomy" id="1150469"/>
    <lineage>
        <taxon>Bacteria</taxon>
        <taxon>Pseudomonadati</taxon>
        <taxon>Pseudomonadota</taxon>
        <taxon>Alphaproteobacteria</taxon>
        <taxon>Rhodospirillales</taxon>
        <taxon>Rhodospirillaceae</taxon>
        <taxon>Pararhodospirillum</taxon>
    </lineage>
</organism>
<dbReference type="PANTHER" id="PTHR11963">
    <property type="entry name" value="LEUCINE AMINOPEPTIDASE-RELATED"/>
    <property type="match status" value="1"/>
</dbReference>
<evidence type="ECO:0000313" key="7">
    <source>
        <dbReference type="EMBL" id="CCG08911.1"/>
    </source>
</evidence>
<evidence type="ECO:0000256" key="2">
    <source>
        <dbReference type="ARBA" id="ARBA00022438"/>
    </source>
</evidence>
<dbReference type="STRING" id="1150469.RSPPHO_02285"/>
<dbReference type="PRINTS" id="PR00481">
    <property type="entry name" value="LAMNOPPTDASE"/>
</dbReference>
<dbReference type="CDD" id="cd00433">
    <property type="entry name" value="Peptidase_M17"/>
    <property type="match status" value="1"/>
</dbReference>
<dbReference type="GO" id="GO:0030145">
    <property type="term" value="F:manganese ion binding"/>
    <property type="evidence" value="ECO:0007669"/>
    <property type="project" value="InterPro"/>
</dbReference>
<keyword evidence="5" id="KW-0464">Manganese</keyword>
<feature type="domain" description="Cytosol aminopeptidase" evidence="6">
    <location>
        <begin position="158"/>
        <end position="165"/>
    </location>
</feature>
<dbReference type="eggNOG" id="COG0260">
    <property type="taxonomic scope" value="Bacteria"/>
</dbReference>
<dbReference type="InterPro" id="IPR000819">
    <property type="entry name" value="Peptidase_M17_C"/>
</dbReference>
<dbReference type="PATRIC" id="fig|1150469.3.peg.2570"/>
<dbReference type="PROSITE" id="PS00631">
    <property type="entry name" value="CYTOSOL_AP"/>
    <property type="match status" value="1"/>
</dbReference>
<dbReference type="HOGENOM" id="CLU_013734_7_0_5"/>
<dbReference type="PANTHER" id="PTHR11963:SF20">
    <property type="entry name" value="PEPTIDASE B"/>
    <property type="match status" value="1"/>
</dbReference>
<dbReference type="SUPFAM" id="SSF53187">
    <property type="entry name" value="Zn-dependent exopeptidases"/>
    <property type="match status" value="1"/>
</dbReference>
<dbReference type="Gene3D" id="3.40.630.10">
    <property type="entry name" value="Zn peptidases"/>
    <property type="match status" value="1"/>
</dbReference>
<gene>
    <name evidence="7" type="ORF">RSPPHO_02285</name>
</gene>
<dbReference type="GO" id="GO:0070006">
    <property type="term" value="F:metalloaminopeptidase activity"/>
    <property type="evidence" value="ECO:0007669"/>
    <property type="project" value="InterPro"/>
</dbReference>
<evidence type="ECO:0000256" key="3">
    <source>
        <dbReference type="ARBA" id="ARBA00022670"/>
    </source>
</evidence>
<evidence type="ECO:0000256" key="1">
    <source>
        <dbReference type="ARBA" id="ARBA00009528"/>
    </source>
</evidence>
<dbReference type="KEGG" id="rpm:RSPPHO_02285"/>
<keyword evidence="8" id="KW-1185">Reference proteome</keyword>
<evidence type="ECO:0000259" key="6">
    <source>
        <dbReference type="PROSITE" id="PS00631"/>
    </source>
</evidence>
<evidence type="ECO:0000313" key="8">
    <source>
        <dbReference type="Proteomes" id="UP000033220"/>
    </source>
</evidence>